<dbReference type="Pfam" id="PF08818">
    <property type="entry name" value="DUF1801"/>
    <property type="match status" value="1"/>
</dbReference>
<feature type="domain" description="YdhG-like" evidence="1">
    <location>
        <begin position="25"/>
        <end position="127"/>
    </location>
</feature>
<dbReference type="OrthoDB" id="5951444at2"/>
<evidence type="ECO:0000259" key="1">
    <source>
        <dbReference type="Pfam" id="PF08818"/>
    </source>
</evidence>
<accession>A0A0A0EIX9</accession>
<proteinExistence type="predicted"/>
<name>A0A0A0EIX9_9RHOB</name>
<protein>
    <recommendedName>
        <fullName evidence="1">YdhG-like domain-containing protein</fullName>
    </recommendedName>
</protein>
<keyword evidence="3" id="KW-1185">Reference proteome</keyword>
<comment type="caution">
    <text evidence="2">The sequence shown here is derived from an EMBL/GenBank/DDBJ whole genome shotgun (WGS) entry which is preliminary data.</text>
</comment>
<dbReference type="eggNOG" id="ENOG5032S5R">
    <property type="taxonomic scope" value="Bacteria"/>
</dbReference>
<dbReference type="InterPro" id="IPR014922">
    <property type="entry name" value="YdhG-like"/>
</dbReference>
<dbReference type="RefSeq" id="WP_043744283.1">
    <property type="nucleotide sequence ID" value="NZ_AQQX01000001.1"/>
</dbReference>
<evidence type="ECO:0000313" key="2">
    <source>
        <dbReference type="EMBL" id="KGM50275.1"/>
    </source>
</evidence>
<dbReference type="Proteomes" id="UP000030004">
    <property type="component" value="Unassembled WGS sequence"/>
</dbReference>
<reference evidence="2 3" key="1">
    <citation type="journal article" date="2015" name="Antonie Van Leeuwenhoek">
        <title>Pseudooceanicola atlanticus gen. nov. sp. nov., isolated from surface seawater of the Atlantic Ocean and reclassification of Oceanicola batsensis, Oceanicola marinus, Oceanicola nitratireducens, Oceanicola nanhaiensis, Oceanicola antarcticus and Oceanicola flagellatus, as Pseudooceanicola batsensis comb. nov., Pseudooceanicola marinus comb. nov., Pseudooceanicola nitratireducens comb. nov., Pseudooceanicola nanhaiensis comb. nov., Pseudooceanicola antarcticus comb. nov., and Pseudooceanicola flagellatus comb. nov.</title>
        <authorList>
            <person name="Lai Q."/>
            <person name="Li G."/>
            <person name="Liu X."/>
            <person name="Du Y."/>
            <person name="Sun F."/>
            <person name="Shao Z."/>
        </authorList>
    </citation>
    <scope>NUCLEOTIDE SEQUENCE [LARGE SCALE GENOMIC DNA]</scope>
    <source>
        <strain evidence="2 3">22II-s11g</strain>
    </source>
</reference>
<dbReference type="AlphaFoldDB" id="A0A0A0EIX9"/>
<evidence type="ECO:0000313" key="3">
    <source>
        <dbReference type="Proteomes" id="UP000030004"/>
    </source>
</evidence>
<organism evidence="2 3">
    <name type="scientific">Pseudooceanicola atlanticus</name>
    <dbReference type="NCBI Taxonomy" id="1461694"/>
    <lineage>
        <taxon>Bacteria</taxon>
        <taxon>Pseudomonadati</taxon>
        <taxon>Pseudomonadota</taxon>
        <taxon>Alphaproteobacteria</taxon>
        <taxon>Rhodobacterales</taxon>
        <taxon>Paracoccaceae</taxon>
        <taxon>Pseudooceanicola</taxon>
    </lineage>
</organism>
<dbReference type="EMBL" id="AQQX01000001">
    <property type="protein sequence ID" value="KGM50275.1"/>
    <property type="molecule type" value="Genomic_DNA"/>
</dbReference>
<dbReference type="STRING" id="1461694.ATO9_01905"/>
<dbReference type="SUPFAM" id="SSF159888">
    <property type="entry name" value="YdhG-like"/>
    <property type="match status" value="1"/>
</dbReference>
<gene>
    <name evidence="2" type="ORF">ATO9_01905</name>
</gene>
<sequence length="142" mass="15800">MAENKTQPTTENVDAFLAGIKPPRRRAQGEALKAIFDDVTGWQACMWGPSIVGYGRYDYTYDSGRTGSFLATGFSPRKAALSIYIMPGYQDYGEILDRLGPHKLGKACLYVSRLNAVNHDVLAELIQTGLRDLGERWPVHPH</sequence>